<dbReference type="Proteomes" id="UP000032633">
    <property type="component" value="Chromosome"/>
</dbReference>
<dbReference type="EMBL" id="CP011058">
    <property type="protein sequence ID" value="AJY74945.1"/>
    <property type="molecule type" value="Genomic_DNA"/>
</dbReference>
<sequence>MTFTRAEPEGSALFASSVILICGALIRSPSFDRIGAFKNRPKTFPLPSHKPDTIGRHFRCRKAKGDVFLL</sequence>
<evidence type="ECO:0000313" key="1">
    <source>
        <dbReference type="EMBL" id="AJY74945.1"/>
    </source>
</evidence>
<dbReference type="STRING" id="1126833.VN24_10530"/>
<dbReference type="HOGENOM" id="CLU_2754036_0_0_9"/>
<proteinExistence type="predicted"/>
<evidence type="ECO:0000313" key="2">
    <source>
        <dbReference type="Proteomes" id="UP000032633"/>
    </source>
</evidence>
<dbReference type="KEGG" id="pbj:VN24_10530"/>
<protein>
    <submittedName>
        <fullName evidence="1">Uncharacterized protein</fullName>
    </submittedName>
</protein>
<gene>
    <name evidence="1" type="ORF">VN24_10530</name>
</gene>
<dbReference type="PATRIC" id="fig|1126833.4.peg.2322"/>
<dbReference type="AlphaFoldDB" id="A0A0D5NIJ8"/>
<accession>A0A0D5NIJ8</accession>
<name>A0A0D5NIJ8_9BACL</name>
<keyword evidence="2" id="KW-1185">Reference proteome</keyword>
<reference evidence="1 2" key="1">
    <citation type="journal article" date="2015" name="J. Biotechnol.">
        <title>Complete genome sequence of Paenibacillus beijingensis 7188(T) (=DSM 24997(T)), a novel rhizobacterium from jujube garden soil.</title>
        <authorList>
            <person name="Kwak Y."/>
            <person name="Shin J.H."/>
        </authorList>
    </citation>
    <scope>NUCLEOTIDE SEQUENCE [LARGE SCALE GENOMIC DNA]</scope>
    <source>
        <strain evidence="1 2">DSM 24997</strain>
    </source>
</reference>
<organism evidence="1 2">
    <name type="scientific">Paenibacillus beijingensis</name>
    <dbReference type="NCBI Taxonomy" id="1126833"/>
    <lineage>
        <taxon>Bacteria</taxon>
        <taxon>Bacillati</taxon>
        <taxon>Bacillota</taxon>
        <taxon>Bacilli</taxon>
        <taxon>Bacillales</taxon>
        <taxon>Paenibacillaceae</taxon>
        <taxon>Paenibacillus</taxon>
    </lineage>
</organism>
<reference evidence="2" key="2">
    <citation type="submission" date="2015-03" db="EMBL/GenBank/DDBJ databases">
        <title>Genome sequence of Paenibacillus beijingensis strain DSM 24997T.</title>
        <authorList>
            <person name="Kwak Y."/>
            <person name="Shin J.-H."/>
        </authorList>
    </citation>
    <scope>NUCLEOTIDE SEQUENCE [LARGE SCALE GENOMIC DNA]</scope>
    <source>
        <strain evidence="2">DSM 24997</strain>
    </source>
</reference>